<proteinExistence type="predicted"/>
<dbReference type="EMBL" id="ML122250">
    <property type="protein sequence ID" value="RPD67393.1"/>
    <property type="molecule type" value="Genomic_DNA"/>
</dbReference>
<dbReference type="AlphaFoldDB" id="A0A5C2STX3"/>
<accession>A0A5C2STX3</accession>
<protein>
    <submittedName>
        <fullName evidence="2">Uncharacterized protein</fullName>
    </submittedName>
</protein>
<name>A0A5C2STX3_9APHY</name>
<sequence>MSRASMARERSWSPGRRRPPRARSPPASRTWPCLRELPRRLSASHRPHAASSRGSPHNPSPDHHQIPDSSVPRPVASSGGRTPCSCPPTCARAARQRISKSTCSLYIVLTKH</sequence>
<dbReference type="Proteomes" id="UP000313359">
    <property type="component" value="Unassembled WGS sequence"/>
</dbReference>
<evidence type="ECO:0000313" key="2">
    <source>
        <dbReference type="EMBL" id="RPD67393.1"/>
    </source>
</evidence>
<feature type="compositionally biased region" description="Basic and acidic residues" evidence="1">
    <location>
        <begin position="1"/>
        <end position="11"/>
    </location>
</feature>
<feature type="region of interest" description="Disordered" evidence="1">
    <location>
        <begin position="1"/>
        <end position="91"/>
    </location>
</feature>
<organism evidence="2 3">
    <name type="scientific">Lentinus tigrinus ALCF2SS1-6</name>
    <dbReference type="NCBI Taxonomy" id="1328759"/>
    <lineage>
        <taxon>Eukaryota</taxon>
        <taxon>Fungi</taxon>
        <taxon>Dikarya</taxon>
        <taxon>Basidiomycota</taxon>
        <taxon>Agaricomycotina</taxon>
        <taxon>Agaricomycetes</taxon>
        <taxon>Polyporales</taxon>
        <taxon>Polyporaceae</taxon>
        <taxon>Lentinus</taxon>
    </lineage>
</organism>
<gene>
    <name evidence="2" type="ORF">L227DRAFT_23268</name>
</gene>
<evidence type="ECO:0000313" key="3">
    <source>
        <dbReference type="Proteomes" id="UP000313359"/>
    </source>
</evidence>
<reference evidence="2" key="1">
    <citation type="journal article" date="2018" name="Genome Biol. Evol.">
        <title>Genomics and development of Lentinus tigrinus, a white-rot wood-decaying mushroom with dimorphic fruiting bodies.</title>
        <authorList>
            <person name="Wu B."/>
            <person name="Xu Z."/>
            <person name="Knudson A."/>
            <person name="Carlson A."/>
            <person name="Chen N."/>
            <person name="Kovaka S."/>
            <person name="LaButti K."/>
            <person name="Lipzen A."/>
            <person name="Pennachio C."/>
            <person name="Riley R."/>
            <person name="Schakwitz W."/>
            <person name="Umezawa K."/>
            <person name="Ohm R.A."/>
            <person name="Grigoriev I.V."/>
            <person name="Nagy L.G."/>
            <person name="Gibbons J."/>
            <person name="Hibbett D."/>
        </authorList>
    </citation>
    <scope>NUCLEOTIDE SEQUENCE [LARGE SCALE GENOMIC DNA]</scope>
    <source>
        <strain evidence="2">ALCF2SS1-6</strain>
    </source>
</reference>
<keyword evidence="3" id="KW-1185">Reference proteome</keyword>
<evidence type="ECO:0000256" key="1">
    <source>
        <dbReference type="SAM" id="MobiDB-lite"/>
    </source>
</evidence>